<sequence>MAKRYKVHRNAALLWTGEPDFPDAIDKAENTLVYDEAKVDEWVKRHKPGLWASGQKSAKDLGLPEGNDRDLLTLEEIGELEGAFLGREATPVETLRTYLSPSKGTMPGPDREPGDGGKPEVEERMWFRSTAYDFITRPRKVRRKKTESTPTAKKKAPATPRATVSEAALPTGSSSDLLTLKEIAELDAAARGRSKPLALSSLATYRSQGLLAQPDRVPGDKGQPEVAEEMWFRSTAYEFINSRRKPGRPSKA</sequence>
<gene>
    <name evidence="2" type="ORF">ACFPP6_30345</name>
</gene>
<feature type="region of interest" description="Disordered" evidence="1">
    <location>
        <begin position="138"/>
        <end position="171"/>
    </location>
</feature>
<proteinExistence type="predicted"/>
<name>A0ABW0A5H4_9ACTN</name>
<protein>
    <submittedName>
        <fullName evidence="2">Uncharacterized protein</fullName>
    </submittedName>
</protein>
<keyword evidence="3" id="KW-1185">Reference proteome</keyword>
<dbReference type="EMBL" id="JBHSKJ010000022">
    <property type="protein sequence ID" value="MFC5148973.1"/>
    <property type="molecule type" value="Genomic_DNA"/>
</dbReference>
<evidence type="ECO:0000313" key="3">
    <source>
        <dbReference type="Proteomes" id="UP001596222"/>
    </source>
</evidence>
<comment type="caution">
    <text evidence="2">The sequence shown here is derived from an EMBL/GenBank/DDBJ whole genome shotgun (WGS) entry which is preliminary data.</text>
</comment>
<dbReference type="RefSeq" id="WP_382049210.1">
    <property type="nucleotide sequence ID" value="NZ_JBHSKJ010000022.1"/>
</dbReference>
<dbReference type="Proteomes" id="UP001596222">
    <property type="component" value="Unassembled WGS sequence"/>
</dbReference>
<feature type="compositionally biased region" description="Basic and acidic residues" evidence="1">
    <location>
        <begin position="109"/>
        <end position="123"/>
    </location>
</feature>
<organism evidence="2 3">
    <name type="scientific">Streptomyces aureoversilis</name>
    <dbReference type="NCBI Taxonomy" id="67277"/>
    <lineage>
        <taxon>Bacteria</taxon>
        <taxon>Bacillati</taxon>
        <taxon>Actinomycetota</taxon>
        <taxon>Actinomycetes</taxon>
        <taxon>Kitasatosporales</taxon>
        <taxon>Streptomycetaceae</taxon>
        <taxon>Streptomyces</taxon>
    </lineage>
</organism>
<evidence type="ECO:0000256" key="1">
    <source>
        <dbReference type="SAM" id="MobiDB-lite"/>
    </source>
</evidence>
<evidence type="ECO:0000313" key="2">
    <source>
        <dbReference type="EMBL" id="MFC5148973.1"/>
    </source>
</evidence>
<accession>A0ABW0A5H4</accession>
<feature type="region of interest" description="Disordered" evidence="1">
    <location>
        <begin position="98"/>
        <end position="123"/>
    </location>
</feature>
<reference evidence="3" key="1">
    <citation type="journal article" date="2019" name="Int. J. Syst. Evol. Microbiol.">
        <title>The Global Catalogue of Microorganisms (GCM) 10K type strain sequencing project: providing services to taxonomists for standard genome sequencing and annotation.</title>
        <authorList>
            <consortium name="The Broad Institute Genomics Platform"/>
            <consortium name="The Broad Institute Genome Sequencing Center for Infectious Disease"/>
            <person name="Wu L."/>
            <person name="Ma J."/>
        </authorList>
    </citation>
    <scope>NUCLEOTIDE SEQUENCE [LARGE SCALE GENOMIC DNA]</scope>
    <source>
        <strain evidence="3">CGMCC 4.1641</strain>
    </source>
</reference>